<organism evidence="1">
    <name type="scientific">marine metagenome</name>
    <dbReference type="NCBI Taxonomy" id="408172"/>
    <lineage>
        <taxon>unclassified sequences</taxon>
        <taxon>metagenomes</taxon>
        <taxon>ecological metagenomes</taxon>
    </lineage>
</organism>
<protein>
    <submittedName>
        <fullName evidence="1">Uncharacterized protein</fullName>
    </submittedName>
</protein>
<sequence length="82" mass="9663">RSSVKNLSEIFISTKGEVTVVISEDNNLKKNFIKLEESDKKKISRLIKKMTIKNIVNEINKDKKFPKKMIYDYCLKLKNENK</sequence>
<gene>
    <name evidence="1" type="ORF">METZ01_LOCUS184591</name>
</gene>
<feature type="non-terminal residue" evidence="1">
    <location>
        <position position="1"/>
    </location>
</feature>
<reference evidence="1" key="1">
    <citation type="submission" date="2018-05" db="EMBL/GenBank/DDBJ databases">
        <authorList>
            <person name="Lanie J.A."/>
            <person name="Ng W.-L."/>
            <person name="Kazmierczak K.M."/>
            <person name="Andrzejewski T.M."/>
            <person name="Davidsen T.M."/>
            <person name="Wayne K.J."/>
            <person name="Tettelin H."/>
            <person name="Glass J.I."/>
            <person name="Rusch D."/>
            <person name="Podicherti R."/>
            <person name="Tsui H.-C.T."/>
            <person name="Winkler M.E."/>
        </authorList>
    </citation>
    <scope>NUCLEOTIDE SEQUENCE</scope>
</reference>
<proteinExistence type="predicted"/>
<accession>A0A382D2C7</accession>
<dbReference type="EMBL" id="UINC01036968">
    <property type="protein sequence ID" value="SVB31737.1"/>
    <property type="molecule type" value="Genomic_DNA"/>
</dbReference>
<evidence type="ECO:0000313" key="1">
    <source>
        <dbReference type="EMBL" id="SVB31737.1"/>
    </source>
</evidence>
<name>A0A382D2C7_9ZZZZ</name>
<dbReference type="AlphaFoldDB" id="A0A382D2C7"/>